<dbReference type="Pfam" id="PF00990">
    <property type="entry name" value="GGDEF"/>
    <property type="match status" value="1"/>
</dbReference>
<dbReference type="EMBL" id="FPHI01000004">
    <property type="protein sequence ID" value="SFV52182.1"/>
    <property type="molecule type" value="Genomic_DNA"/>
</dbReference>
<dbReference type="SMART" id="SM00052">
    <property type="entry name" value="EAL"/>
    <property type="match status" value="1"/>
</dbReference>
<feature type="domain" description="GGDEF" evidence="3">
    <location>
        <begin position="179"/>
        <end position="311"/>
    </location>
</feature>
<sequence>MKKLMKLAQGLHVLYVEDNQEARESTLGLLENIFTHITIAVDGQEGLEKFQTKHFDLVLTDINMPRMNGIEMLAQIREINKNIPILILSAYNESGYFMETIRQGVEGYLLKPIDLNQFVSMLYKTIEKIYLKKEIELYQNNLEEKVKEQTMELSRQLYYDKLTSLENRNALIKILEEEEPFGLMLIDINNFSALNELYGSDAGDDILKNISKFLIDFAKERYGVFRVGGDQFAFLNISDEKFNFTEELVANISKLIENITFLINDEMVKINIAVTTAVVTRCESSKIFKNAQIALHHAKKTNQYTISYSEDLNLDKRYQKELEAVSLVKKALLEERIIPVFQKIEKDREYDTYECLVRIRDGENLISPFMFIDAVKRTRYYIELTKVMIEKSFEKFKGTNTHFSINLSFEDIKNKDLLSFLENKIKESKVENQLILEIVESESIENFKLVKSFTQRMQNLGVRISIDDFGSGYSNFSHILELNPDIIKIDGSLIKNICEENKSFIIVKTIIHFAKELGVETIVEFVHNKAVLEKTKELDVTGYQGYYIAEPLEII</sequence>
<name>A0A1W1BF91_9ZZZZ</name>
<feature type="domain" description="Response regulatory" evidence="1">
    <location>
        <begin position="12"/>
        <end position="126"/>
    </location>
</feature>
<dbReference type="NCBIfam" id="TIGR00254">
    <property type="entry name" value="GGDEF"/>
    <property type="match status" value="1"/>
</dbReference>
<dbReference type="PANTHER" id="PTHR33121">
    <property type="entry name" value="CYCLIC DI-GMP PHOSPHODIESTERASE PDEF"/>
    <property type="match status" value="1"/>
</dbReference>
<dbReference type="Gene3D" id="3.40.50.2300">
    <property type="match status" value="1"/>
</dbReference>
<dbReference type="CDD" id="cd17536">
    <property type="entry name" value="REC_YesN-like"/>
    <property type="match status" value="1"/>
</dbReference>
<dbReference type="SMART" id="SM00267">
    <property type="entry name" value="GGDEF"/>
    <property type="match status" value="1"/>
</dbReference>
<dbReference type="InterPro" id="IPR050706">
    <property type="entry name" value="Cyclic-di-GMP_PDE-like"/>
</dbReference>
<dbReference type="AlphaFoldDB" id="A0A1W1BF91"/>
<dbReference type="InterPro" id="IPR001789">
    <property type="entry name" value="Sig_transdc_resp-reg_receiver"/>
</dbReference>
<accession>A0A1W1BF91</accession>
<dbReference type="Pfam" id="PF00072">
    <property type="entry name" value="Response_reg"/>
    <property type="match status" value="1"/>
</dbReference>
<dbReference type="Gene3D" id="3.20.20.450">
    <property type="entry name" value="EAL domain"/>
    <property type="match status" value="1"/>
</dbReference>
<evidence type="ECO:0000259" key="1">
    <source>
        <dbReference type="PROSITE" id="PS50110"/>
    </source>
</evidence>
<dbReference type="SUPFAM" id="SSF52172">
    <property type="entry name" value="CheY-like"/>
    <property type="match status" value="1"/>
</dbReference>
<dbReference type="InterPro" id="IPR001633">
    <property type="entry name" value="EAL_dom"/>
</dbReference>
<protein>
    <submittedName>
        <fullName evidence="4">Diguanylate cyclase/phosphodiesterase (GGDEF &amp; EAL domains) with PAS/PAC sensor(S)</fullName>
    </submittedName>
</protein>
<dbReference type="SMART" id="SM00448">
    <property type="entry name" value="REC"/>
    <property type="match status" value="1"/>
</dbReference>
<evidence type="ECO:0000259" key="3">
    <source>
        <dbReference type="PROSITE" id="PS50887"/>
    </source>
</evidence>
<dbReference type="PROSITE" id="PS50887">
    <property type="entry name" value="GGDEF"/>
    <property type="match status" value="1"/>
</dbReference>
<dbReference type="PANTHER" id="PTHR33121:SF71">
    <property type="entry name" value="OXYGEN SENSOR PROTEIN DOSP"/>
    <property type="match status" value="1"/>
</dbReference>
<evidence type="ECO:0000259" key="2">
    <source>
        <dbReference type="PROSITE" id="PS50883"/>
    </source>
</evidence>
<proteinExistence type="predicted"/>
<dbReference type="InterPro" id="IPR043128">
    <property type="entry name" value="Rev_trsase/Diguanyl_cyclase"/>
</dbReference>
<dbReference type="InterPro" id="IPR035919">
    <property type="entry name" value="EAL_sf"/>
</dbReference>
<gene>
    <name evidence="4" type="ORF">MNB_SV-3-929</name>
</gene>
<dbReference type="Pfam" id="PF00563">
    <property type="entry name" value="EAL"/>
    <property type="match status" value="1"/>
</dbReference>
<reference evidence="4" key="1">
    <citation type="submission" date="2016-10" db="EMBL/GenBank/DDBJ databases">
        <authorList>
            <person name="de Groot N.N."/>
        </authorList>
    </citation>
    <scope>NUCLEOTIDE SEQUENCE</scope>
</reference>
<dbReference type="InterPro" id="IPR011006">
    <property type="entry name" value="CheY-like_superfamily"/>
</dbReference>
<dbReference type="InterPro" id="IPR029787">
    <property type="entry name" value="Nucleotide_cyclase"/>
</dbReference>
<dbReference type="GO" id="GO:0071111">
    <property type="term" value="F:cyclic-guanylate-specific phosphodiesterase activity"/>
    <property type="evidence" value="ECO:0007669"/>
    <property type="project" value="InterPro"/>
</dbReference>
<dbReference type="PROSITE" id="PS50110">
    <property type="entry name" value="RESPONSE_REGULATORY"/>
    <property type="match status" value="1"/>
</dbReference>
<dbReference type="GO" id="GO:0000160">
    <property type="term" value="P:phosphorelay signal transduction system"/>
    <property type="evidence" value="ECO:0007669"/>
    <property type="project" value="InterPro"/>
</dbReference>
<organism evidence="4">
    <name type="scientific">hydrothermal vent metagenome</name>
    <dbReference type="NCBI Taxonomy" id="652676"/>
    <lineage>
        <taxon>unclassified sequences</taxon>
        <taxon>metagenomes</taxon>
        <taxon>ecological metagenomes</taxon>
    </lineage>
</organism>
<dbReference type="SUPFAM" id="SSF141868">
    <property type="entry name" value="EAL domain-like"/>
    <property type="match status" value="1"/>
</dbReference>
<dbReference type="SUPFAM" id="SSF55073">
    <property type="entry name" value="Nucleotide cyclase"/>
    <property type="match status" value="1"/>
</dbReference>
<evidence type="ECO:0000313" key="4">
    <source>
        <dbReference type="EMBL" id="SFV52182.1"/>
    </source>
</evidence>
<dbReference type="Gene3D" id="3.30.70.270">
    <property type="match status" value="1"/>
</dbReference>
<dbReference type="CDD" id="cd01948">
    <property type="entry name" value="EAL"/>
    <property type="match status" value="1"/>
</dbReference>
<dbReference type="PROSITE" id="PS50883">
    <property type="entry name" value="EAL"/>
    <property type="match status" value="1"/>
</dbReference>
<dbReference type="InterPro" id="IPR000160">
    <property type="entry name" value="GGDEF_dom"/>
</dbReference>
<feature type="domain" description="EAL" evidence="2">
    <location>
        <begin position="311"/>
        <end position="555"/>
    </location>
</feature>
<dbReference type="CDD" id="cd01949">
    <property type="entry name" value="GGDEF"/>
    <property type="match status" value="1"/>
</dbReference>